<dbReference type="InterPro" id="IPR035093">
    <property type="entry name" value="RelE/ParE_toxin_dom_sf"/>
</dbReference>
<dbReference type="SUPFAM" id="SSF143011">
    <property type="entry name" value="RelE-like"/>
    <property type="match status" value="1"/>
</dbReference>
<dbReference type="AlphaFoldDB" id="A0A0J1CIW3"/>
<protein>
    <recommendedName>
        <fullName evidence="3">Excinuclease ABC subunit A</fullName>
    </recommendedName>
</protein>
<name>A0A0J1CIW3_9BURK</name>
<organism evidence="1 2">
    <name type="scientific">Caballeronia mineralivorans PML1(12)</name>
    <dbReference type="NCBI Taxonomy" id="908627"/>
    <lineage>
        <taxon>Bacteria</taxon>
        <taxon>Pseudomonadati</taxon>
        <taxon>Pseudomonadota</taxon>
        <taxon>Betaproteobacteria</taxon>
        <taxon>Burkholderiales</taxon>
        <taxon>Burkholderiaceae</taxon>
        <taxon>Caballeronia</taxon>
    </lineage>
</organism>
<proteinExistence type="predicted"/>
<dbReference type="InterPro" id="IPR007711">
    <property type="entry name" value="HigB-1"/>
</dbReference>
<gene>
    <name evidence="1" type="ORF">EOS_41580</name>
</gene>
<dbReference type="Pfam" id="PF05015">
    <property type="entry name" value="HigB-like_toxin"/>
    <property type="match status" value="1"/>
</dbReference>
<evidence type="ECO:0008006" key="3">
    <source>
        <dbReference type="Google" id="ProtNLM"/>
    </source>
</evidence>
<dbReference type="PANTHER" id="PTHR40266:SF2">
    <property type="entry name" value="TOXIN HIGB-1"/>
    <property type="match status" value="1"/>
</dbReference>
<evidence type="ECO:0000313" key="1">
    <source>
        <dbReference type="EMBL" id="KLU20411.1"/>
    </source>
</evidence>
<accession>A0A0J1CIW3</accession>
<dbReference type="Proteomes" id="UP000035963">
    <property type="component" value="Unassembled WGS sequence"/>
</dbReference>
<sequence length="95" mass="11109">MKPIIRNFYCADTQALFQGKRVARFANIRVTAERKLQMLDSAATLEFLKSPPGNKLEALKRDRIGQHSIRINDQWRICFVWTEDGPTRVEICDYH</sequence>
<dbReference type="EMBL" id="AEJF01000258">
    <property type="protein sequence ID" value="KLU20411.1"/>
    <property type="molecule type" value="Genomic_DNA"/>
</dbReference>
<dbReference type="RefSeq" id="WP_047898132.1">
    <property type="nucleotide sequence ID" value="NZ_AEJF01000258.1"/>
</dbReference>
<reference evidence="1 2" key="1">
    <citation type="journal article" date="2015" name="Genome Announc.">
        <title>Draft Genome Sequence of Burkholderia sp. Strain PML1(12), an Ectomycorrhizosphere-Inhabiting Bacterium with Effective Mineral-Weathering Ability.</title>
        <authorList>
            <person name="Uroz S."/>
            <person name="Oger P."/>
        </authorList>
    </citation>
    <scope>NUCLEOTIDE SEQUENCE [LARGE SCALE GENOMIC DNA]</scope>
    <source>
        <strain evidence="2">PML1(12)</strain>
    </source>
</reference>
<dbReference type="PATRIC" id="fig|908627.4.peg.9342"/>
<dbReference type="Gene3D" id="3.30.2310.20">
    <property type="entry name" value="RelE-like"/>
    <property type="match status" value="1"/>
</dbReference>
<comment type="caution">
    <text evidence="1">The sequence shown here is derived from an EMBL/GenBank/DDBJ whole genome shotgun (WGS) entry which is preliminary data.</text>
</comment>
<keyword evidence="2" id="KW-1185">Reference proteome</keyword>
<dbReference type="OrthoDB" id="9801102at2"/>
<dbReference type="PANTHER" id="PTHR40266">
    <property type="entry name" value="TOXIN HIGB-1"/>
    <property type="match status" value="1"/>
</dbReference>
<evidence type="ECO:0000313" key="2">
    <source>
        <dbReference type="Proteomes" id="UP000035963"/>
    </source>
</evidence>